<dbReference type="GO" id="GO:0019748">
    <property type="term" value="P:secondary metabolic process"/>
    <property type="evidence" value="ECO:0007669"/>
    <property type="project" value="TreeGrafter"/>
</dbReference>
<comment type="caution">
    <text evidence="12">The sequence shown here is derived from an EMBL/GenBank/DDBJ whole genome shotgun (WGS) entry which is preliminary data.</text>
</comment>
<evidence type="ECO:0000256" key="4">
    <source>
        <dbReference type="ARBA" id="ARBA00012365"/>
    </source>
</evidence>
<keyword evidence="6" id="KW-0479">Metal-binding</keyword>
<organism evidence="12 13">
    <name type="scientific">Tepidamorphus gemmatus</name>
    <dbReference type="NCBI Taxonomy" id="747076"/>
    <lineage>
        <taxon>Bacteria</taxon>
        <taxon>Pseudomonadati</taxon>
        <taxon>Pseudomonadota</taxon>
        <taxon>Alphaproteobacteria</taxon>
        <taxon>Hyphomicrobiales</taxon>
        <taxon>Tepidamorphaceae</taxon>
        <taxon>Tepidamorphus</taxon>
    </lineage>
</organism>
<dbReference type="RefSeq" id="WP_132805326.1">
    <property type="nucleotide sequence ID" value="NZ_SMAK01000002.1"/>
</dbReference>
<dbReference type="OrthoDB" id="149172at2"/>
<dbReference type="PANTHER" id="PTHR21240">
    <property type="entry name" value="2-AMINO-3-CARBOXYLMUCONATE-6-SEMIALDEHYDE DECARBOXYLASE"/>
    <property type="match status" value="1"/>
</dbReference>
<dbReference type="InterPro" id="IPR006680">
    <property type="entry name" value="Amidohydro-rel"/>
</dbReference>
<reference evidence="12 13" key="1">
    <citation type="submission" date="2019-03" db="EMBL/GenBank/DDBJ databases">
        <title>Genomic Encyclopedia of Type Strains, Phase IV (KMG-IV): sequencing the most valuable type-strain genomes for metagenomic binning, comparative biology and taxonomic classification.</title>
        <authorList>
            <person name="Goeker M."/>
        </authorList>
    </citation>
    <scope>NUCLEOTIDE SEQUENCE [LARGE SCALE GENOMIC DNA]</scope>
    <source>
        <strain evidence="12 13">DSM 19345</strain>
    </source>
</reference>
<evidence type="ECO:0000256" key="10">
    <source>
        <dbReference type="ARBA" id="ARBA00031120"/>
    </source>
</evidence>
<evidence type="ECO:0000256" key="7">
    <source>
        <dbReference type="ARBA" id="ARBA00022793"/>
    </source>
</evidence>
<dbReference type="Gene3D" id="3.20.20.140">
    <property type="entry name" value="Metal-dependent hydrolases"/>
    <property type="match status" value="1"/>
</dbReference>
<dbReference type="GO" id="GO:0046872">
    <property type="term" value="F:metal ion binding"/>
    <property type="evidence" value="ECO:0007669"/>
    <property type="project" value="UniProtKB-KW"/>
</dbReference>
<dbReference type="GO" id="GO:0016787">
    <property type="term" value="F:hydrolase activity"/>
    <property type="evidence" value="ECO:0007669"/>
    <property type="project" value="InterPro"/>
</dbReference>
<name>A0A4V2UZT6_9HYPH</name>
<dbReference type="EMBL" id="SMAK01000002">
    <property type="protein sequence ID" value="TCT12553.1"/>
    <property type="molecule type" value="Genomic_DNA"/>
</dbReference>
<keyword evidence="7" id="KW-0210">Decarboxylase</keyword>
<evidence type="ECO:0000259" key="11">
    <source>
        <dbReference type="Pfam" id="PF04909"/>
    </source>
</evidence>
<comment type="subunit">
    <text evidence="3">Monomer.</text>
</comment>
<dbReference type="AlphaFoldDB" id="A0A4V2UZT6"/>
<keyword evidence="8" id="KW-0862">Zinc</keyword>
<dbReference type="PANTHER" id="PTHR21240:SF27">
    <property type="entry name" value="2-AMINO-3-CARBOXYMUCONATE-6-SEMIALDEHYDE DECARBOXYLASE"/>
    <property type="match status" value="1"/>
</dbReference>
<dbReference type="Pfam" id="PF04909">
    <property type="entry name" value="Amidohydro_2"/>
    <property type="match status" value="1"/>
</dbReference>
<proteinExistence type="inferred from homology"/>
<dbReference type="GO" id="GO:0001760">
    <property type="term" value="F:aminocarboxymuconate-semialdehyde decarboxylase activity"/>
    <property type="evidence" value="ECO:0007669"/>
    <property type="project" value="UniProtKB-EC"/>
</dbReference>
<keyword evidence="13" id="KW-1185">Reference proteome</keyword>
<evidence type="ECO:0000313" key="12">
    <source>
        <dbReference type="EMBL" id="TCT12553.1"/>
    </source>
</evidence>
<comment type="pathway">
    <text evidence="1">Secondary metabolite metabolism; quinolate metabolism.</text>
</comment>
<evidence type="ECO:0000313" key="13">
    <source>
        <dbReference type="Proteomes" id="UP000295678"/>
    </source>
</evidence>
<dbReference type="InterPro" id="IPR032465">
    <property type="entry name" value="ACMSD"/>
</dbReference>
<dbReference type="InterPro" id="IPR032466">
    <property type="entry name" value="Metal_Hydrolase"/>
</dbReference>
<dbReference type="Proteomes" id="UP000295678">
    <property type="component" value="Unassembled WGS sequence"/>
</dbReference>
<feature type="domain" description="Amidohydrolase-related" evidence="11">
    <location>
        <begin position="4"/>
        <end position="330"/>
    </location>
</feature>
<evidence type="ECO:0000256" key="3">
    <source>
        <dbReference type="ARBA" id="ARBA00011245"/>
    </source>
</evidence>
<sequence length="345" mass="38563">MTVIDMHSHFLPREWPDLAERFGTPDWPWIKHLGDGRAMVMVGDREFRPVYSACWDADKRIEEMDRDGIDLQIFCATPVLFGYMRKPQEAADCARMFNDAALELVACAPRRLAALAQVPLQDTDLACREVERAIDDGHLGVQIGNHVGDRDLDDEGLITFLSHCAAIGAPVLVHPWDMFGGQRMSRWMLQWLVAMPAETQLSILSLILSGAFERLPRSLKLCFVHGGGSFAYLLGRADNAWHHRDLVRKDCPRPPSAYLDRFFVDSAVFDPRSLKLLVDVMGADRIMFGTDYPFPLGEQSMGRLVRTAEGLTTEDRRKILGLNAAAFFGIEATATIDSGARTATV</sequence>
<evidence type="ECO:0000256" key="8">
    <source>
        <dbReference type="ARBA" id="ARBA00022833"/>
    </source>
</evidence>
<evidence type="ECO:0000256" key="2">
    <source>
        <dbReference type="ARBA" id="ARBA00005871"/>
    </source>
</evidence>
<accession>A0A4V2UZT6</accession>
<protein>
    <recommendedName>
        <fullName evidence="5">2-amino-3-carboxymuconate-6-semialdehyde decarboxylase</fullName>
        <ecNumber evidence="4">4.1.1.45</ecNumber>
    </recommendedName>
    <alternativeName>
        <fullName evidence="10">Picolinate carboxylase</fullName>
    </alternativeName>
</protein>
<dbReference type="GO" id="GO:0005829">
    <property type="term" value="C:cytosol"/>
    <property type="evidence" value="ECO:0007669"/>
    <property type="project" value="TreeGrafter"/>
</dbReference>
<keyword evidence="9" id="KW-0456">Lyase</keyword>
<evidence type="ECO:0000256" key="9">
    <source>
        <dbReference type="ARBA" id="ARBA00023239"/>
    </source>
</evidence>
<evidence type="ECO:0000256" key="5">
    <source>
        <dbReference type="ARBA" id="ARBA00021214"/>
    </source>
</evidence>
<dbReference type="EC" id="4.1.1.45" evidence="4"/>
<gene>
    <name evidence="12" type="ORF">EDC22_102238</name>
</gene>
<comment type="similarity">
    <text evidence="2">Belongs to the metallo-dependent hydrolases superfamily. ACMSD family.</text>
</comment>
<evidence type="ECO:0000256" key="1">
    <source>
        <dbReference type="ARBA" id="ARBA00005079"/>
    </source>
</evidence>
<evidence type="ECO:0000256" key="6">
    <source>
        <dbReference type="ARBA" id="ARBA00022723"/>
    </source>
</evidence>
<dbReference type="SUPFAM" id="SSF51556">
    <property type="entry name" value="Metallo-dependent hydrolases"/>
    <property type="match status" value="1"/>
</dbReference>